<accession>A0A0B0NNC9</accession>
<name>A0A0B0NNC9_GOSAR</name>
<reference evidence="2" key="1">
    <citation type="submission" date="2014-09" db="EMBL/GenBank/DDBJ databases">
        <authorList>
            <person name="Mudge J."/>
            <person name="Ramaraj T."/>
            <person name="Lindquist I.E."/>
            <person name="Bharti A.K."/>
            <person name="Sundararajan A."/>
            <person name="Cameron C.T."/>
            <person name="Woodward J.E."/>
            <person name="May G.D."/>
            <person name="Brubaker C."/>
            <person name="Broadhvest J."/>
            <person name="Wilkins T.A."/>
        </authorList>
    </citation>
    <scope>NUCLEOTIDE SEQUENCE</scope>
    <source>
        <strain evidence="2">cv. AKA8401</strain>
    </source>
</reference>
<evidence type="ECO:0000313" key="1">
    <source>
        <dbReference type="EMBL" id="KHG14172.1"/>
    </source>
</evidence>
<evidence type="ECO:0000313" key="2">
    <source>
        <dbReference type="Proteomes" id="UP000032142"/>
    </source>
</evidence>
<organism evidence="1 2">
    <name type="scientific">Gossypium arboreum</name>
    <name type="common">Tree cotton</name>
    <name type="synonym">Gossypium nanking</name>
    <dbReference type="NCBI Taxonomy" id="29729"/>
    <lineage>
        <taxon>Eukaryota</taxon>
        <taxon>Viridiplantae</taxon>
        <taxon>Streptophyta</taxon>
        <taxon>Embryophyta</taxon>
        <taxon>Tracheophyta</taxon>
        <taxon>Spermatophyta</taxon>
        <taxon>Magnoliopsida</taxon>
        <taxon>eudicotyledons</taxon>
        <taxon>Gunneridae</taxon>
        <taxon>Pentapetalae</taxon>
        <taxon>rosids</taxon>
        <taxon>malvids</taxon>
        <taxon>Malvales</taxon>
        <taxon>Malvaceae</taxon>
        <taxon>Malvoideae</taxon>
        <taxon>Gossypium</taxon>
    </lineage>
</organism>
<protein>
    <submittedName>
        <fullName evidence="1">Uncharacterized protein</fullName>
    </submittedName>
</protein>
<keyword evidence="2" id="KW-1185">Reference proteome</keyword>
<dbReference type="AlphaFoldDB" id="A0A0B0NNC9"/>
<gene>
    <name evidence="1" type="ORF">F383_06427</name>
</gene>
<proteinExistence type="predicted"/>
<dbReference type="EMBL" id="KN401019">
    <property type="protein sequence ID" value="KHG14172.1"/>
    <property type="molecule type" value="Genomic_DNA"/>
</dbReference>
<sequence length="24" mass="2868">MKMVRNANTPCPYKLEKIRRPCAF</sequence>
<dbReference type="Proteomes" id="UP000032142">
    <property type="component" value="Unassembled WGS sequence"/>
</dbReference>